<accession>A0A0A8Z0S3</accession>
<organism evidence="1">
    <name type="scientific">Arundo donax</name>
    <name type="common">Giant reed</name>
    <name type="synonym">Donax arundinaceus</name>
    <dbReference type="NCBI Taxonomy" id="35708"/>
    <lineage>
        <taxon>Eukaryota</taxon>
        <taxon>Viridiplantae</taxon>
        <taxon>Streptophyta</taxon>
        <taxon>Embryophyta</taxon>
        <taxon>Tracheophyta</taxon>
        <taxon>Spermatophyta</taxon>
        <taxon>Magnoliopsida</taxon>
        <taxon>Liliopsida</taxon>
        <taxon>Poales</taxon>
        <taxon>Poaceae</taxon>
        <taxon>PACMAD clade</taxon>
        <taxon>Arundinoideae</taxon>
        <taxon>Arundineae</taxon>
        <taxon>Arundo</taxon>
    </lineage>
</organism>
<evidence type="ECO:0000313" key="1">
    <source>
        <dbReference type="EMBL" id="JAD31278.1"/>
    </source>
</evidence>
<protein>
    <submittedName>
        <fullName evidence="1">Uncharacterized protein</fullName>
    </submittedName>
</protein>
<sequence length="41" mass="4386">MLVFGIDEPCLVTSCPSCHSISGASLCLVVPCYLIYTTSDF</sequence>
<proteinExistence type="predicted"/>
<reference evidence="1" key="1">
    <citation type="submission" date="2014-09" db="EMBL/GenBank/DDBJ databases">
        <authorList>
            <person name="Magalhaes I.L.F."/>
            <person name="Oliveira U."/>
            <person name="Santos F.R."/>
            <person name="Vidigal T.H.D.A."/>
            <person name="Brescovit A.D."/>
            <person name="Santos A.J."/>
        </authorList>
    </citation>
    <scope>NUCLEOTIDE SEQUENCE</scope>
    <source>
        <tissue evidence="1">Shoot tissue taken approximately 20 cm above the soil surface</tissue>
    </source>
</reference>
<dbReference type="EMBL" id="GBRH01266617">
    <property type="protein sequence ID" value="JAD31278.1"/>
    <property type="molecule type" value="Transcribed_RNA"/>
</dbReference>
<name>A0A0A8Z0S3_ARUDO</name>
<dbReference type="AlphaFoldDB" id="A0A0A8Z0S3"/>
<reference evidence="1" key="2">
    <citation type="journal article" date="2015" name="Data Brief">
        <title>Shoot transcriptome of the giant reed, Arundo donax.</title>
        <authorList>
            <person name="Barrero R.A."/>
            <person name="Guerrero F.D."/>
            <person name="Moolhuijzen P."/>
            <person name="Goolsby J.A."/>
            <person name="Tidwell J."/>
            <person name="Bellgard S.E."/>
            <person name="Bellgard M.I."/>
        </authorList>
    </citation>
    <scope>NUCLEOTIDE SEQUENCE</scope>
    <source>
        <tissue evidence="1">Shoot tissue taken approximately 20 cm above the soil surface</tissue>
    </source>
</reference>